<reference evidence="1" key="1">
    <citation type="journal article" date="2014" name="Int. J. Syst. Evol. Microbiol.">
        <title>Complete genome sequence of Corynebacterium casei LMG S-19264T (=DSM 44701T), isolated from a smear-ripened cheese.</title>
        <authorList>
            <consortium name="US DOE Joint Genome Institute (JGI-PGF)"/>
            <person name="Walter F."/>
            <person name="Albersmeier A."/>
            <person name="Kalinowski J."/>
            <person name="Ruckert C."/>
        </authorList>
    </citation>
    <scope>NUCLEOTIDE SEQUENCE</scope>
    <source>
        <strain evidence="1">CGMCC 1.15343</strain>
    </source>
</reference>
<gene>
    <name evidence="1" type="ORF">GCM10011387_24680</name>
</gene>
<evidence type="ECO:0000313" key="2">
    <source>
        <dbReference type="Proteomes" id="UP000651668"/>
    </source>
</evidence>
<sequence length="196" mass="23284">MIDTARRKKLALHLRHLSVGLTTNDEFEEAVTESITHGWLPEQYYRSKQVKNDDPIIQPMLDLCWGLYDDTRQHRLTKSDKLTKEALRIIARSILFLHSDREYEWSYFDTNNPFLKFSLKDLILTILTLGHHYIKKRKAHLISYYQWQQQGEYDVWPFFRKIDYQNQLGFQPFLKRHEPTQTALAATINNGSKPTA</sequence>
<organism evidence="1 2">
    <name type="scientific">Pedobacter quisquiliarum</name>
    <dbReference type="NCBI Taxonomy" id="1834438"/>
    <lineage>
        <taxon>Bacteria</taxon>
        <taxon>Pseudomonadati</taxon>
        <taxon>Bacteroidota</taxon>
        <taxon>Sphingobacteriia</taxon>
        <taxon>Sphingobacteriales</taxon>
        <taxon>Sphingobacteriaceae</taxon>
        <taxon>Pedobacter</taxon>
    </lineage>
</organism>
<dbReference type="RefSeq" id="WP_188627220.1">
    <property type="nucleotide sequence ID" value="NZ_BMIL01000008.1"/>
</dbReference>
<dbReference type="AlphaFoldDB" id="A0A916UFF4"/>
<comment type="caution">
    <text evidence="1">The sequence shown here is derived from an EMBL/GenBank/DDBJ whole genome shotgun (WGS) entry which is preliminary data.</text>
</comment>
<protein>
    <submittedName>
        <fullName evidence="1">Uncharacterized protein</fullName>
    </submittedName>
</protein>
<proteinExistence type="predicted"/>
<dbReference type="EMBL" id="BMIL01000008">
    <property type="protein sequence ID" value="GGC70321.1"/>
    <property type="molecule type" value="Genomic_DNA"/>
</dbReference>
<keyword evidence="2" id="KW-1185">Reference proteome</keyword>
<name>A0A916UFF4_9SPHI</name>
<reference evidence="1" key="2">
    <citation type="submission" date="2020-09" db="EMBL/GenBank/DDBJ databases">
        <authorList>
            <person name="Sun Q."/>
            <person name="Zhou Y."/>
        </authorList>
    </citation>
    <scope>NUCLEOTIDE SEQUENCE</scope>
    <source>
        <strain evidence="1">CGMCC 1.15343</strain>
    </source>
</reference>
<accession>A0A916UFF4</accession>
<dbReference type="Proteomes" id="UP000651668">
    <property type="component" value="Unassembled WGS sequence"/>
</dbReference>
<evidence type="ECO:0000313" key="1">
    <source>
        <dbReference type="EMBL" id="GGC70321.1"/>
    </source>
</evidence>